<dbReference type="PANTHER" id="PTHR34512:SF30">
    <property type="entry name" value="OUTER MEMBRANE PROTEIN ASSEMBLY FACTOR BAMB"/>
    <property type="match status" value="1"/>
</dbReference>
<evidence type="ECO:0000256" key="2">
    <source>
        <dbReference type="SAM" id="SignalP"/>
    </source>
</evidence>
<keyword evidence="5" id="KW-1185">Reference proteome</keyword>
<evidence type="ECO:0000259" key="3">
    <source>
        <dbReference type="Pfam" id="PF13360"/>
    </source>
</evidence>
<dbReference type="SMART" id="SM00564">
    <property type="entry name" value="PQQ"/>
    <property type="match status" value="4"/>
</dbReference>
<evidence type="ECO:0000313" key="4">
    <source>
        <dbReference type="EMBL" id="TWU04455.1"/>
    </source>
</evidence>
<feature type="chain" id="PRO_5022956109" evidence="2">
    <location>
        <begin position="30"/>
        <end position="422"/>
    </location>
</feature>
<comment type="caution">
    <text evidence="4">The sequence shown here is derived from an EMBL/GenBank/DDBJ whole genome shotgun (WGS) entry which is preliminary data.</text>
</comment>
<keyword evidence="2" id="KW-0732">Signal</keyword>
<dbReference type="SUPFAM" id="SSF50998">
    <property type="entry name" value="Quinoprotein alcohol dehydrogenase-like"/>
    <property type="match status" value="1"/>
</dbReference>
<evidence type="ECO:0000256" key="1">
    <source>
        <dbReference type="SAM" id="MobiDB-lite"/>
    </source>
</evidence>
<gene>
    <name evidence="4" type="ORF">Pla52n_24960</name>
</gene>
<feature type="region of interest" description="Disordered" evidence="1">
    <location>
        <begin position="37"/>
        <end position="58"/>
    </location>
</feature>
<organism evidence="4 5">
    <name type="scientific">Stieleria varia</name>
    <dbReference type="NCBI Taxonomy" id="2528005"/>
    <lineage>
        <taxon>Bacteria</taxon>
        <taxon>Pseudomonadati</taxon>
        <taxon>Planctomycetota</taxon>
        <taxon>Planctomycetia</taxon>
        <taxon>Pirellulales</taxon>
        <taxon>Pirellulaceae</taxon>
        <taxon>Stieleria</taxon>
    </lineage>
</organism>
<dbReference type="Gene3D" id="2.130.10.10">
    <property type="entry name" value="YVTN repeat-like/Quinoprotein amine dehydrogenase"/>
    <property type="match status" value="2"/>
</dbReference>
<evidence type="ECO:0000313" key="5">
    <source>
        <dbReference type="Proteomes" id="UP000320176"/>
    </source>
</evidence>
<dbReference type="EMBL" id="SJPN01000003">
    <property type="protein sequence ID" value="TWU04455.1"/>
    <property type="molecule type" value="Genomic_DNA"/>
</dbReference>
<feature type="compositionally biased region" description="Polar residues" evidence="1">
    <location>
        <begin position="48"/>
        <end position="58"/>
    </location>
</feature>
<dbReference type="Proteomes" id="UP000320176">
    <property type="component" value="Unassembled WGS sequence"/>
</dbReference>
<dbReference type="PANTHER" id="PTHR34512">
    <property type="entry name" value="CELL SURFACE PROTEIN"/>
    <property type="match status" value="1"/>
</dbReference>
<protein>
    <submittedName>
        <fullName evidence="4">Outer membrane biogenesis protein BamB</fullName>
    </submittedName>
</protein>
<dbReference type="InterPro" id="IPR002372">
    <property type="entry name" value="PQQ_rpt_dom"/>
</dbReference>
<accession>A0A5C6AWQ9</accession>
<dbReference type="Pfam" id="PF13360">
    <property type="entry name" value="PQQ_2"/>
    <property type="match status" value="2"/>
</dbReference>
<feature type="domain" description="Pyrrolo-quinoline quinone repeat" evidence="3">
    <location>
        <begin position="309"/>
        <end position="378"/>
    </location>
</feature>
<dbReference type="InterPro" id="IPR011047">
    <property type="entry name" value="Quinoprotein_ADH-like_sf"/>
</dbReference>
<reference evidence="4 5" key="1">
    <citation type="submission" date="2019-02" db="EMBL/GenBank/DDBJ databases">
        <title>Deep-cultivation of Planctomycetes and their phenomic and genomic characterization uncovers novel biology.</title>
        <authorList>
            <person name="Wiegand S."/>
            <person name="Jogler M."/>
            <person name="Boedeker C."/>
            <person name="Pinto D."/>
            <person name="Vollmers J."/>
            <person name="Rivas-Marin E."/>
            <person name="Kohn T."/>
            <person name="Peeters S.H."/>
            <person name="Heuer A."/>
            <person name="Rast P."/>
            <person name="Oberbeckmann S."/>
            <person name="Bunk B."/>
            <person name="Jeske O."/>
            <person name="Meyerdierks A."/>
            <person name="Storesund J.E."/>
            <person name="Kallscheuer N."/>
            <person name="Luecker S."/>
            <person name="Lage O.M."/>
            <person name="Pohl T."/>
            <person name="Merkel B.J."/>
            <person name="Hornburger P."/>
            <person name="Mueller R.-W."/>
            <person name="Bruemmer F."/>
            <person name="Labrenz M."/>
            <person name="Spormann A.M."/>
            <person name="Op Den Camp H."/>
            <person name="Overmann J."/>
            <person name="Amann R."/>
            <person name="Jetten M.S.M."/>
            <person name="Mascher T."/>
            <person name="Medema M.H."/>
            <person name="Devos D.P."/>
            <person name="Kaster A.-K."/>
            <person name="Ovreas L."/>
            <person name="Rohde M."/>
            <person name="Galperin M.Y."/>
            <person name="Jogler C."/>
        </authorList>
    </citation>
    <scope>NUCLEOTIDE SEQUENCE [LARGE SCALE GENOMIC DNA]</scope>
    <source>
        <strain evidence="4 5">Pla52n</strain>
    </source>
</reference>
<dbReference type="RefSeq" id="WP_231741942.1">
    <property type="nucleotide sequence ID" value="NZ_CP151726.1"/>
</dbReference>
<proteinExistence type="predicted"/>
<dbReference type="InterPro" id="IPR015943">
    <property type="entry name" value="WD40/YVTN_repeat-like_dom_sf"/>
</dbReference>
<name>A0A5C6AWQ9_9BACT</name>
<feature type="domain" description="Pyrrolo-quinoline quinone repeat" evidence="3">
    <location>
        <begin position="157"/>
        <end position="297"/>
    </location>
</feature>
<sequence precursor="true">MSVPTIVARMLTGTFLILACSASRPFAVATEPEWRKFRGPTENGYAPSDSNPPTQWSTGQNIAWRSELPGEGWSTPVASGGKVYLSAAIPTDEADQFDLSLLIVDFETGKLVSSIALMRQSGDAKIHKKNSHASPTPIVTDDRVYVHFGYQGTACCDRTGKILWTNRDLKFKPTHGNGGTPVLVGDRLIFTCDGDKEPKIVALDAATGELVWQVRRPVDAKKTFSFCTPCVIEVEGRTQVVAPGSDCVLALDPATGETIWDVRYTGYSVVPQPIFDDGRVYVSTSFDNASLLAIRPTGKGIVTETHVDWQTDRNVPKTPSMIAVDGAIYFVSDNGILSSVDGETGDLVYRERLGGGFSASPVYAGGHLYFVDEEGMTTVVKPGDEFQQVARNDLQERTLASPAVIGNAILIRTEKALYRIEQ</sequence>
<feature type="signal peptide" evidence="2">
    <location>
        <begin position="1"/>
        <end position="29"/>
    </location>
</feature>
<dbReference type="InterPro" id="IPR018391">
    <property type="entry name" value="PQQ_b-propeller_rpt"/>
</dbReference>
<dbReference type="AlphaFoldDB" id="A0A5C6AWQ9"/>